<sequence length="224" mass="21691">MSPRPQPRPLSRRGFLVGLGALAGAAGLAACSNDAPPGPPAPGVPPSPTTTTSTAPAAYEGEVAWIALGAALSGLAGDLLGQAATGAAQGRFGAVPGVVSAYLSGAAAQHVAHAEAWNRLLAAGGRPAVTGYPLTVEPALRGRLDAARAPIDLLGLAADLTGTVAATVTRIVGEVTDASAVTLAAGVGPVVAMHGATADFLLGRPPTAPTDPVAGALTPDALTV</sequence>
<dbReference type="RefSeq" id="WP_274230028.1">
    <property type="nucleotide sequence ID" value="NZ_BAABHQ010000002.1"/>
</dbReference>
<feature type="region of interest" description="Disordered" evidence="1">
    <location>
        <begin position="33"/>
        <end position="54"/>
    </location>
</feature>
<protein>
    <recommendedName>
        <fullName evidence="5">Secreted protein</fullName>
    </recommendedName>
</protein>
<dbReference type="PROSITE" id="PS51257">
    <property type="entry name" value="PROKAR_LIPOPROTEIN"/>
    <property type="match status" value="1"/>
</dbReference>
<accession>A0ABP9E374</accession>
<dbReference type="InterPro" id="IPR006311">
    <property type="entry name" value="TAT_signal"/>
</dbReference>
<dbReference type="InterPro" id="IPR019546">
    <property type="entry name" value="TAT_signal_bac_arc"/>
</dbReference>
<keyword evidence="2" id="KW-0732">Signal</keyword>
<dbReference type="PROSITE" id="PS51318">
    <property type="entry name" value="TAT"/>
    <property type="match status" value="1"/>
</dbReference>
<evidence type="ECO:0000256" key="1">
    <source>
        <dbReference type="SAM" id="MobiDB-lite"/>
    </source>
</evidence>
<feature type="signal peptide" evidence="2">
    <location>
        <begin position="1"/>
        <end position="29"/>
    </location>
</feature>
<evidence type="ECO:0000313" key="3">
    <source>
        <dbReference type="EMBL" id="GAA4867160.1"/>
    </source>
</evidence>
<organism evidence="3 4">
    <name type="scientific">Actinomycetospora straminea</name>
    <dbReference type="NCBI Taxonomy" id="663607"/>
    <lineage>
        <taxon>Bacteria</taxon>
        <taxon>Bacillati</taxon>
        <taxon>Actinomycetota</taxon>
        <taxon>Actinomycetes</taxon>
        <taxon>Pseudonocardiales</taxon>
        <taxon>Pseudonocardiaceae</taxon>
        <taxon>Actinomycetospora</taxon>
    </lineage>
</organism>
<evidence type="ECO:0000256" key="2">
    <source>
        <dbReference type="SAM" id="SignalP"/>
    </source>
</evidence>
<dbReference type="Proteomes" id="UP001500457">
    <property type="component" value="Unassembled WGS sequence"/>
</dbReference>
<feature type="chain" id="PRO_5045320249" description="Secreted protein" evidence="2">
    <location>
        <begin position="30"/>
        <end position="224"/>
    </location>
</feature>
<dbReference type="EMBL" id="BAABHQ010000002">
    <property type="protein sequence ID" value="GAA4867160.1"/>
    <property type="molecule type" value="Genomic_DNA"/>
</dbReference>
<reference evidence="4" key="1">
    <citation type="journal article" date="2019" name="Int. J. Syst. Evol. Microbiol.">
        <title>The Global Catalogue of Microorganisms (GCM) 10K type strain sequencing project: providing services to taxonomists for standard genome sequencing and annotation.</title>
        <authorList>
            <consortium name="The Broad Institute Genomics Platform"/>
            <consortium name="The Broad Institute Genome Sequencing Center for Infectious Disease"/>
            <person name="Wu L."/>
            <person name="Ma J."/>
        </authorList>
    </citation>
    <scope>NUCLEOTIDE SEQUENCE [LARGE SCALE GENOMIC DNA]</scope>
    <source>
        <strain evidence="4">JCM 17983</strain>
    </source>
</reference>
<feature type="compositionally biased region" description="Pro residues" evidence="1">
    <location>
        <begin position="36"/>
        <end position="48"/>
    </location>
</feature>
<evidence type="ECO:0008006" key="5">
    <source>
        <dbReference type="Google" id="ProtNLM"/>
    </source>
</evidence>
<comment type="caution">
    <text evidence="3">The sequence shown here is derived from an EMBL/GenBank/DDBJ whole genome shotgun (WGS) entry which is preliminary data.</text>
</comment>
<dbReference type="NCBIfam" id="TIGR01409">
    <property type="entry name" value="TAT_signal_seq"/>
    <property type="match status" value="1"/>
</dbReference>
<gene>
    <name evidence="3" type="ORF">GCM10023203_14660</name>
</gene>
<proteinExistence type="predicted"/>
<keyword evidence="4" id="KW-1185">Reference proteome</keyword>
<name>A0ABP9E374_9PSEU</name>
<evidence type="ECO:0000313" key="4">
    <source>
        <dbReference type="Proteomes" id="UP001500457"/>
    </source>
</evidence>